<organism evidence="1 2">
    <name type="scientific">Catharanthus roseus</name>
    <name type="common">Madagascar periwinkle</name>
    <name type="synonym">Vinca rosea</name>
    <dbReference type="NCBI Taxonomy" id="4058"/>
    <lineage>
        <taxon>Eukaryota</taxon>
        <taxon>Viridiplantae</taxon>
        <taxon>Streptophyta</taxon>
        <taxon>Embryophyta</taxon>
        <taxon>Tracheophyta</taxon>
        <taxon>Spermatophyta</taxon>
        <taxon>Magnoliopsida</taxon>
        <taxon>eudicotyledons</taxon>
        <taxon>Gunneridae</taxon>
        <taxon>Pentapetalae</taxon>
        <taxon>asterids</taxon>
        <taxon>lamiids</taxon>
        <taxon>Gentianales</taxon>
        <taxon>Apocynaceae</taxon>
        <taxon>Rauvolfioideae</taxon>
        <taxon>Vinceae</taxon>
        <taxon>Catharanthinae</taxon>
        <taxon>Catharanthus</taxon>
    </lineage>
</organism>
<dbReference type="Proteomes" id="UP001060085">
    <property type="component" value="Linkage Group LG06"/>
</dbReference>
<name>A0ACC0A705_CATRO</name>
<accession>A0ACC0A705</accession>
<evidence type="ECO:0000313" key="1">
    <source>
        <dbReference type="EMBL" id="KAI5656665.1"/>
    </source>
</evidence>
<reference evidence="2" key="1">
    <citation type="journal article" date="2023" name="Nat. Plants">
        <title>Single-cell RNA sequencing provides a high-resolution roadmap for understanding the multicellular compartmentation of specialized metabolism.</title>
        <authorList>
            <person name="Sun S."/>
            <person name="Shen X."/>
            <person name="Li Y."/>
            <person name="Li Y."/>
            <person name="Wang S."/>
            <person name="Li R."/>
            <person name="Zhang H."/>
            <person name="Shen G."/>
            <person name="Guo B."/>
            <person name="Wei J."/>
            <person name="Xu J."/>
            <person name="St-Pierre B."/>
            <person name="Chen S."/>
            <person name="Sun C."/>
        </authorList>
    </citation>
    <scope>NUCLEOTIDE SEQUENCE [LARGE SCALE GENOMIC DNA]</scope>
</reference>
<dbReference type="EMBL" id="CM044706">
    <property type="protein sequence ID" value="KAI5656665.1"/>
    <property type="molecule type" value="Genomic_DNA"/>
</dbReference>
<evidence type="ECO:0000313" key="2">
    <source>
        <dbReference type="Proteomes" id="UP001060085"/>
    </source>
</evidence>
<comment type="caution">
    <text evidence="1">The sequence shown here is derived from an EMBL/GenBank/DDBJ whole genome shotgun (WGS) entry which is preliminary data.</text>
</comment>
<sequence>MFGGGSSGSSSGIGGGGGGGGGGREVPNRSGSTYPQHHPQMNINMLLPVPSFQPHLLGPTAPIAGSGCGGGLSGGGGEDDDFPRRDERVLQWGNQETREFIAIRGELEAEFTVTKRNKSLWQVVAGKMKDLGYRRTPDQCKCKWKNLVNRYKGKESADQDNSHQFPFYDELHAVFSAKANQLQQSVHEPEAGSMQSRKRARGVHGDESSEEHSEDIEDDNESDDEDVAYGNLAQQKKVEKEKRPRAAASAKSPRQRITTGPSNNGSARASILQEMLQKFLQQQQRIEMQWRESMEKKARERERYEQEWQQTMENLQKERIMQEQAWRERDEERRTREESRAERRDALLTTLLKKLIQEN</sequence>
<protein>
    <submittedName>
        <fullName evidence="1">Uncharacterized protein</fullName>
    </submittedName>
</protein>
<proteinExistence type="predicted"/>
<keyword evidence="2" id="KW-1185">Reference proteome</keyword>
<gene>
    <name evidence="1" type="ORF">M9H77_25458</name>
</gene>